<dbReference type="STRING" id="29760.D7T220"/>
<evidence type="ECO:0000313" key="2">
    <source>
        <dbReference type="Proteomes" id="UP000009183"/>
    </source>
</evidence>
<dbReference type="EMBL" id="FN595506">
    <property type="protein sequence ID" value="CBI24626.3"/>
    <property type="molecule type" value="Genomic_DNA"/>
</dbReference>
<dbReference type="PaxDb" id="29760-VIT_16s0022g00140.t01"/>
<organism evidence="1 2">
    <name type="scientific">Vitis vinifera</name>
    <name type="common">Grape</name>
    <dbReference type="NCBI Taxonomy" id="29760"/>
    <lineage>
        <taxon>Eukaryota</taxon>
        <taxon>Viridiplantae</taxon>
        <taxon>Streptophyta</taxon>
        <taxon>Embryophyta</taxon>
        <taxon>Tracheophyta</taxon>
        <taxon>Spermatophyta</taxon>
        <taxon>Magnoliopsida</taxon>
        <taxon>eudicotyledons</taxon>
        <taxon>Gunneridae</taxon>
        <taxon>Pentapetalae</taxon>
        <taxon>rosids</taxon>
        <taxon>Vitales</taxon>
        <taxon>Vitaceae</taxon>
        <taxon>Viteae</taxon>
        <taxon>Vitis</taxon>
    </lineage>
</organism>
<name>D7T220_VITVI</name>
<sequence>MGRSLRTSGSNLEEIAKQLKLSIRVLIPVGKGGGEWYQYQELTEKEVEVRPKWYF</sequence>
<keyword evidence="2" id="KW-1185">Reference proteome</keyword>
<proteinExistence type="predicted"/>
<protein>
    <submittedName>
        <fullName evidence="1">Uncharacterized protein</fullName>
    </submittedName>
</protein>
<dbReference type="HOGENOM" id="CLU_3036295_0_0_1"/>
<gene>
    <name evidence="1" type="ordered locus">VIT_16s0022g00140</name>
</gene>
<reference evidence="2" key="1">
    <citation type="journal article" date="2007" name="Nature">
        <title>The grapevine genome sequence suggests ancestral hexaploidization in major angiosperm phyla.</title>
        <authorList>
            <consortium name="The French-Italian Public Consortium for Grapevine Genome Characterization."/>
            <person name="Jaillon O."/>
            <person name="Aury J.-M."/>
            <person name="Noel B."/>
            <person name="Policriti A."/>
            <person name="Clepet C."/>
            <person name="Casagrande A."/>
            <person name="Choisne N."/>
            <person name="Aubourg S."/>
            <person name="Vitulo N."/>
            <person name="Jubin C."/>
            <person name="Vezzi A."/>
            <person name="Legeai F."/>
            <person name="Hugueney P."/>
            <person name="Dasilva C."/>
            <person name="Horner D."/>
            <person name="Mica E."/>
            <person name="Jublot D."/>
            <person name="Poulain J."/>
            <person name="Bruyere C."/>
            <person name="Billault A."/>
            <person name="Segurens B."/>
            <person name="Gouyvenoux M."/>
            <person name="Ugarte E."/>
            <person name="Cattonaro F."/>
            <person name="Anthouard V."/>
            <person name="Vico V."/>
            <person name="Del Fabbro C."/>
            <person name="Alaux M."/>
            <person name="Di Gaspero G."/>
            <person name="Dumas V."/>
            <person name="Felice N."/>
            <person name="Paillard S."/>
            <person name="Juman I."/>
            <person name="Moroldo M."/>
            <person name="Scalabrin S."/>
            <person name="Canaguier A."/>
            <person name="Le Clainche I."/>
            <person name="Malacrida G."/>
            <person name="Durand E."/>
            <person name="Pesole G."/>
            <person name="Laucou V."/>
            <person name="Chatelet P."/>
            <person name="Merdinoglu D."/>
            <person name="Delledonne M."/>
            <person name="Pezzotti M."/>
            <person name="Lecharny A."/>
            <person name="Scarpelli C."/>
            <person name="Artiguenave F."/>
            <person name="Pe M.E."/>
            <person name="Valle G."/>
            <person name="Morgante M."/>
            <person name="Caboche M."/>
            <person name="Adam-Blondon A.-F."/>
            <person name="Weissenbach J."/>
            <person name="Quetier F."/>
            <person name="Wincker P."/>
        </authorList>
    </citation>
    <scope>NUCLEOTIDE SEQUENCE [LARGE SCALE GENOMIC DNA]</scope>
    <source>
        <strain evidence="2">cv. Pinot noir / PN40024</strain>
    </source>
</reference>
<dbReference type="Proteomes" id="UP000009183">
    <property type="component" value="Chromosome 16"/>
</dbReference>
<dbReference type="AlphaFoldDB" id="D7T220"/>
<accession>D7T220</accession>
<dbReference type="InParanoid" id="D7T220"/>
<dbReference type="OrthoDB" id="1737294at2759"/>
<evidence type="ECO:0000313" key="1">
    <source>
        <dbReference type="EMBL" id="CBI24626.3"/>
    </source>
</evidence>